<dbReference type="EMBL" id="JABSNP010000005">
    <property type="protein sequence ID" value="NRT18533.1"/>
    <property type="molecule type" value="Genomic_DNA"/>
</dbReference>
<organism evidence="1 2">
    <name type="scientific">Hymenobacter caeli</name>
    <dbReference type="NCBI Taxonomy" id="2735894"/>
    <lineage>
        <taxon>Bacteria</taxon>
        <taxon>Pseudomonadati</taxon>
        <taxon>Bacteroidota</taxon>
        <taxon>Cytophagia</taxon>
        <taxon>Cytophagales</taxon>
        <taxon>Hymenobacteraceae</taxon>
        <taxon>Hymenobacter</taxon>
    </lineage>
</organism>
<dbReference type="RefSeq" id="WP_173809281.1">
    <property type="nucleotide sequence ID" value="NZ_JABSNP010000005.1"/>
</dbReference>
<protein>
    <recommendedName>
        <fullName evidence="3">GDYXXLXY domain-containing protein</fullName>
    </recommendedName>
</protein>
<reference evidence="1 2" key="1">
    <citation type="submission" date="2020-05" db="EMBL/GenBank/DDBJ databases">
        <title>Genomic Encyclopedia of Type Strains, Phase IV (KMG-V): Genome sequencing to study the core and pangenomes of soil and plant-associated prokaryotes.</title>
        <authorList>
            <person name="Whitman W."/>
        </authorList>
    </citation>
    <scope>NUCLEOTIDE SEQUENCE [LARGE SCALE GENOMIC DNA]</scope>
    <source>
        <strain evidence="1 2">9A</strain>
    </source>
</reference>
<dbReference type="Pfam" id="PF14345">
    <property type="entry name" value="GDYXXLXY"/>
    <property type="match status" value="1"/>
</dbReference>
<sequence length="185" mass="19507">MAPTQAPAPPAPPRRTALLLRLLVGAQVLYVLGVAGAGYATTALGKAVALAAMPADLTTLKTTDFVRLRYAAATVPLAQWRGPAAPRARQSVYVLLAPTGGPAEAAVVGVFAEEPATAPGQAVLRGWVTDVFPRTLGLRYGLERYYVPAASPLRQDRAPRPLRVLVRIAPWGQARIVAVEEIVGK</sequence>
<gene>
    <name evidence="1" type="ORF">HNP98_001354</name>
</gene>
<name>A0ABX2FMZ0_9BACT</name>
<evidence type="ECO:0000313" key="2">
    <source>
        <dbReference type="Proteomes" id="UP000779507"/>
    </source>
</evidence>
<keyword evidence="2" id="KW-1185">Reference proteome</keyword>
<evidence type="ECO:0008006" key="3">
    <source>
        <dbReference type="Google" id="ProtNLM"/>
    </source>
</evidence>
<comment type="caution">
    <text evidence="1">The sequence shown here is derived from an EMBL/GenBank/DDBJ whole genome shotgun (WGS) entry which is preliminary data.</text>
</comment>
<accession>A0ABX2FMZ0</accession>
<evidence type="ECO:0000313" key="1">
    <source>
        <dbReference type="EMBL" id="NRT18533.1"/>
    </source>
</evidence>
<proteinExistence type="predicted"/>
<dbReference type="InterPro" id="IPR025833">
    <property type="entry name" value="GDYXXLXY"/>
</dbReference>
<dbReference type="Proteomes" id="UP000779507">
    <property type="component" value="Unassembled WGS sequence"/>
</dbReference>